<proteinExistence type="predicted"/>
<dbReference type="RefSeq" id="WP_241550021.1">
    <property type="nucleotide sequence ID" value="NZ_JANCNS010000001.1"/>
</dbReference>
<organism evidence="1 2">
    <name type="scientific">Christiangramia oceanisediminis</name>
    <dbReference type="NCBI Taxonomy" id="2920386"/>
    <lineage>
        <taxon>Bacteria</taxon>
        <taxon>Pseudomonadati</taxon>
        <taxon>Bacteroidota</taxon>
        <taxon>Flavobacteriia</taxon>
        <taxon>Flavobacteriales</taxon>
        <taxon>Flavobacteriaceae</taxon>
        <taxon>Christiangramia</taxon>
    </lineage>
</organism>
<dbReference type="SUPFAM" id="SSF63829">
    <property type="entry name" value="Calcium-dependent phosphotriesterase"/>
    <property type="match status" value="1"/>
</dbReference>
<sequence length="336" mass="36612">MKTYRYFLFFLICTAISCSKDDLSSGVETSSTAHLYATGGSGLVKRYDINTGEVTTYNTGAVNASGIKFSAEGDGFSLVSAGNSRLEFFSDISMIQSGVTTDIEADYGGTDDLENPKDLAINGNFYVVSDNTDLDGDETTAEGRLFIYFKNSGNYILRNVVTTRFKVWGIEFVGNDLYAAVDETNRLAVYRNFLSTHTLNRIITADKHVGFQGLLQMHGLDFEDGTMVLSDIGEMESNSDGAIHIVEDFVSKFETAAPGGFVQADQQKRIAGGNTLLGNPGDLVYDSAYNVVFVAETTNGSGRILAFNDARDKEGNLAPDLRYDFSGVTSLFYHTQ</sequence>
<reference evidence="1" key="1">
    <citation type="submission" date="2022-07" db="EMBL/GenBank/DDBJ databases">
        <title>Gramela sediminis sp. nov., isolated from deep-sea sediment of the Indian Ocean.</title>
        <authorList>
            <person name="Shi H."/>
        </authorList>
    </citation>
    <scope>NUCLEOTIDE SEQUENCE</scope>
    <source>
        <strain evidence="1">GC03-9</strain>
    </source>
</reference>
<dbReference type="EMBL" id="JANCNS010000001">
    <property type="protein sequence ID" value="MCP9199596.1"/>
    <property type="molecule type" value="Genomic_DNA"/>
</dbReference>
<evidence type="ECO:0000313" key="2">
    <source>
        <dbReference type="Proteomes" id="UP001155280"/>
    </source>
</evidence>
<name>A0A9X2I8U8_9FLAO</name>
<evidence type="ECO:0000313" key="1">
    <source>
        <dbReference type="EMBL" id="MCP9199596.1"/>
    </source>
</evidence>
<keyword evidence="2" id="KW-1185">Reference proteome</keyword>
<accession>A0A9X2I8U8</accession>
<comment type="caution">
    <text evidence="1">The sequence shown here is derived from an EMBL/GenBank/DDBJ whole genome shotgun (WGS) entry which is preliminary data.</text>
</comment>
<protein>
    <submittedName>
        <fullName evidence="1">Uncharacterized protein</fullName>
    </submittedName>
</protein>
<dbReference type="AlphaFoldDB" id="A0A9X2I8U8"/>
<dbReference type="Proteomes" id="UP001155280">
    <property type="component" value="Unassembled WGS sequence"/>
</dbReference>
<gene>
    <name evidence="1" type="ORF">MKO06_06740</name>
</gene>
<dbReference type="PROSITE" id="PS51257">
    <property type="entry name" value="PROKAR_LIPOPROTEIN"/>
    <property type="match status" value="1"/>
</dbReference>